<dbReference type="InterPro" id="IPR000073">
    <property type="entry name" value="AB_hydrolase_1"/>
</dbReference>
<keyword evidence="3" id="KW-1185">Reference proteome</keyword>
<evidence type="ECO:0000259" key="1">
    <source>
        <dbReference type="Pfam" id="PF00561"/>
    </source>
</evidence>
<dbReference type="Pfam" id="PF00561">
    <property type="entry name" value="Abhydrolase_1"/>
    <property type="match status" value="1"/>
</dbReference>
<organism evidence="2 3">
    <name type="scientific">Rhizobium subbaraonis</name>
    <dbReference type="NCBI Taxonomy" id="908946"/>
    <lineage>
        <taxon>Bacteria</taxon>
        <taxon>Pseudomonadati</taxon>
        <taxon>Pseudomonadota</taxon>
        <taxon>Alphaproteobacteria</taxon>
        <taxon>Hyphomicrobiales</taxon>
        <taxon>Rhizobiaceae</taxon>
        <taxon>Rhizobium/Agrobacterium group</taxon>
        <taxon>Rhizobium</taxon>
    </lineage>
</organism>
<dbReference type="InterPro" id="IPR029058">
    <property type="entry name" value="AB_hydrolase_fold"/>
</dbReference>
<evidence type="ECO:0000313" key="3">
    <source>
        <dbReference type="Proteomes" id="UP000219167"/>
    </source>
</evidence>
<dbReference type="EMBL" id="OBQD01000025">
    <property type="protein sequence ID" value="SOC46909.1"/>
    <property type="molecule type" value="Genomic_DNA"/>
</dbReference>
<accession>A0A285UYL2</accession>
<name>A0A285UYL2_9HYPH</name>
<dbReference type="Gene3D" id="3.40.50.1820">
    <property type="entry name" value="alpha/beta hydrolase"/>
    <property type="match status" value="1"/>
</dbReference>
<dbReference type="SUPFAM" id="SSF53474">
    <property type="entry name" value="alpha/beta-Hydrolases"/>
    <property type="match status" value="1"/>
</dbReference>
<dbReference type="AlphaFoldDB" id="A0A285UYL2"/>
<dbReference type="Proteomes" id="UP000219167">
    <property type="component" value="Unassembled WGS sequence"/>
</dbReference>
<proteinExistence type="predicted"/>
<sequence>MISPDGVPIVCSQPQGVARGLFLHLPAFGQKKEDTRPVLDHLAEKGFTAIGMDTWQQGERGRESRDQLTTRVFGNFRRNMWPILGQTTLDVSRVIDWGLAEFNLTAPVFVSGLSLGGDIAVAAAGLDSRISFVVAVGSTPDWKRPGMHDVVDAAKLLASGEADLYAQFFYDQLNPLTHLDRYARGPWLNFISCEFDNHIPLDGVTRFKAALSDAYPLAGERISLKMLRGRRHMDLLDLDVWWPTASALIDRANSLASSGNS</sequence>
<feature type="domain" description="AB hydrolase-1" evidence="1">
    <location>
        <begin position="23"/>
        <end position="154"/>
    </location>
</feature>
<protein>
    <recommendedName>
        <fullName evidence="1">AB hydrolase-1 domain-containing protein</fullName>
    </recommendedName>
</protein>
<gene>
    <name evidence="2" type="ORF">SAMN05892877_12521</name>
</gene>
<reference evidence="2 3" key="1">
    <citation type="submission" date="2017-08" db="EMBL/GenBank/DDBJ databases">
        <authorList>
            <person name="de Groot N.N."/>
        </authorList>
    </citation>
    <scope>NUCLEOTIDE SEQUENCE [LARGE SCALE GENOMIC DNA]</scope>
    <source>
        <strain evidence="2 3">JC85</strain>
    </source>
</reference>
<evidence type="ECO:0000313" key="2">
    <source>
        <dbReference type="EMBL" id="SOC46909.1"/>
    </source>
</evidence>